<keyword evidence="4" id="KW-0472">Membrane</keyword>
<dbReference type="Pfam" id="PF14559">
    <property type="entry name" value="TPR_19"/>
    <property type="match status" value="1"/>
</dbReference>
<name>A0A1G8Q1F5_9BACL</name>
<keyword evidence="1" id="KW-0677">Repeat</keyword>
<proteinExistence type="predicted"/>
<evidence type="ECO:0000313" key="5">
    <source>
        <dbReference type="EMBL" id="SDI98478.1"/>
    </source>
</evidence>
<evidence type="ECO:0000256" key="4">
    <source>
        <dbReference type="SAM" id="Phobius"/>
    </source>
</evidence>
<evidence type="ECO:0000256" key="1">
    <source>
        <dbReference type="ARBA" id="ARBA00022737"/>
    </source>
</evidence>
<evidence type="ECO:0000256" key="2">
    <source>
        <dbReference type="ARBA" id="ARBA00022803"/>
    </source>
</evidence>
<organism evidence="5 6">
    <name type="scientific">Paenibacillus typhae</name>
    <dbReference type="NCBI Taxonomy" id="1174501"/>
    <lineage>
        <taxon>Bacteria</taxon>
        <taxon>Bacillati</taxon>
        <taxon>Bacillota</taxon>
        <taxon>Bacilli</taxon>
        <taxon>Bacillales</taxon>
        <taxon>Paenibacillaceae</taxon>
        <taxon>Paenibacillus</taxon>
    </lineage>
</organism>
<reference evidence="6" key="1">
    <citation type="submission" date="2016-10" db="EMBL/GenBank/DDBJ databases">
        <authorList>
            <person name="Varghese N."/>
            <person name="Submissions S."/>
        </authorList>
    </citation>
    <scope>NUCLEOTIDE SEQUENCE [LARGE SCALE GENOMIC DNA]</scope>
    <source>
        <strain evidence="6">CGMCC 1.11012</strain>
    </source>
</reference>
<protein>
    <submittedName>
        <fullName evidence="5">Tfp pilus assembly protein PilF</fullName>
    </submittedName>
</protein>
<keyword evidence="6" id="KW-1185">Reference proteome</keyword>
<dbReference type="RefSeq" id="WP_244157679.1">
    <property type="nucleotide sequence ID" value="NZ_CBCSKY010000008.1"/>
</dbReference>
<dbReference type="GO" id="GO:0030968">
    <property type="term" value="P:endoplasmic reticulum unfolded protein response"/>
    <property type="evidence" value="ECO:0007669"/>
    <property type="project" value="TreeGrafter"/>
</dbReference>
<dbReference type="GO" id="GO:0000030">
    <property type="term" value="F:mannosyltransferase activity"/>
    <property type="evidence" value="ECO:0007669"/>
    <property type="project" value="TreeGrafter"/>
</dbReference>
<dbReference type="EMBL" id="FNDX01000010">
    <property type="protein sequence ID" value="SDI98478.1"/>
    <property type="molecule type" value="Genomic_DNA"/>
</dbReference>
<sequence length="291" mass="34075">MMEYESSGYGLAAVHELMGMKRYKEALAEAEQVLREDPEDPDIFAIIAQIQLYLGDYNKAMHWAGEALQRDPEQQLAWFVRVNVYYDTQDYKALIEAVAEAMRIDPYEPHYYFLKANVLNKRAKYKEAKEELLQALELSPENAVYLATLSYTEALLGNLAESVSLDRQAVQTGVENEYVLLYLGWAAGHRGDYKLKETYMRNAVRLDPDDKQLRDEFLESLQQTNKLLGLFLWPTKYIRRLKRWQLLTVWIVAWVVFRPLVLLLLLLYIMANVVTKAVVHVQVYGWQRRRR</sequence>
<dbReference type="GO" id="GO:0035269">
    <property type="term" value="P:protein O-linked glycosylation via mannose"/>
    <property type="evidence" value="ECO:0007669"/>
    <property type="project" value="TreeGrafter"/>
</dbReference>
<dbReference type="PANTHER" id="PTHR44227">
    <property type="match status" value="1"/>
</dbReference>
<evidence type="ECO:0000256" key="3">
    <source>
        <dbReference type="PROSITE-ProRule" id="PRU00339"/>
    </source>
</evidence>
<evidence type="ECO:0000313" key="6">
    <source>
        <dbReference type="Proteomes" id="UP000199050"/>
    </source>
</evidence>
<dbReference type="Pfam" id="PF13181">
    <property type="entry name" value="TPR_8"/>
    <property type="match status" value="1"/>
</dbReference>
<dbReference type="PROSITE" id="PS50005">
    <property type="entry name" value="TPR"/>
    <property type="match status" value="2"/>
</dbReference>
<feature type="repeat" description="TPR" evidence="3">
    <location>
        <begin position="41"/>
        <end position="74"/>
    </location>
</feature>
<dbReference type="SUPFAM" id="SSF48439">
    <property type="entry name" value="Protein prenylyltransferase"/>
    <property type="match status" value="1"/>
</dbReference>
<dbReference type="Gene3D" id="1.25.40.10">
    <property type="entry name" value="Tetratricopeptide repeat domain"/>
    <property type="match status" value="1"/>
</dbReference>
<keyword evidence="4" id="KW-0812">Transmembrane</keyword>
<feature type="transmembrane region" description="Helical" evidence="4">
    <location>
        <begin position="246"/>
        <end position="271"/>
    </location>
</feature>
<dbReference type="InterPro" id="IPR011990">
    <property type="entry name" value="TPR-like_helical_dom_sf"/>
</dbReference>
<accession>A0A1G8Q1F5</accession>
<dbReference type="InterPro" id="IPR052346">
    <property type="entry name" value="O-mannosyl-transferase_TMTC"/>
</dbReference>
<dbReference type="SMART" id="SM00028">
    <property type="entry name" value="TPR"/>
    <property type="match status" value="4"/>
</dbReference>
<gene>
    <name evidence="5" type="ORF">SAMN05216192_110132</name>
</gene>
<dbReference type="InterPro" id="IPR019734">
    <property type="entry name" value="TPR_rpt"/>
</dbReference>
<keyword evidence="2 3" id="KW-0802">TPR repeat</keyword>
<feature type="repeat" description="TPR" evidence="3">
    <location>
        <begin position="109"/>
        <end position="142"/>
    </location>
</feature>
<dbReference type="Proteomes" id="UP000199050">
    <property type="component" value="Unassembled WGS sequence"/>
</dbReference>
<keyword evidence="4" id="KW-1133">Transmembrane helix</keyword>
<dbReference type="STRING" id="1174501.SAMN05216192_110132"/>
<dbReference type="AlphaFoldDB" id="A0A1G8Q1F5"/>
<dbReference type="PANTHER" id="PTHR44227:SF3">
    <property type="entry name" value="PROTEIN O-MANNOSYL-TRANSFERASE TMTC4"/>
    <property type="match status" value="1"/>
</dbReference>